<dbReference type="InterPro" id="IPR053165">
    <property type="entry name" value="HSI-I_assembly_Hcp1"/>
</dbReference>
<dbReference type="SUPFAM" id="SSF141452">
    <property type="entry name" value="Hcp1-like"/>
    <property type="match status" value="1"/>
</dbReference>
<dbReference type="InterPro" id="IPR008514">
    <property type="entry name" value="T6SS_Hcp"/>
</dbReference>
<dbReference type="PANTHER" id="PTHR36152:SF1">
    <property type="entry name" value="UBIQUITIN-LIKE DOMAIN-CONTAINING PROTEIN"/>
    <property type="match status" value="1"/>
</dbReference>
<keyword evidence="1" id="KW-0732">Signal</keyword>
<comment type="caution">
    <text evidence="2">The sequence shown here is derived from an EMBL/GenBank/DDBJ whole genome shotgun (WGS) entry which is preliminary data.</text>
</comment>
<dbReference type="Pfam" id="PF05638">
    <property type="entry name" value="T6SS_HCP"/>
    <property type="match status" value="1"/>
</dbReference>
<keyword evidence="3" id="KW-1185">Reference proteome</keyword>
<dbReference type="InterPro" id="IPR036624">
    <property type="entry name" value="Hcp1-lik_sf"/>
</dbReference>
<dbReference type="EMBL" id="JACXZA010000004">
    <property type="protein sequence ID" value="MBD3920366.1"/>
    <property type="molecule type" value="Genomic_DNA"/>
</dbReference>
<feature type="chain" id="PRO_5047209855" evidence="1">
    <location>
        <begin position="26"/>
        <end position="184"/>
    </location>
</feature>
<sequence>MRKSLLSILAALVFALTLSVVPASASATDKGYDVFMQLDGITGEVTNKNYEKWIGLTSVAFQLSGDYTGFGAGSGAGKSHFDSFEINKLFDASSISILLAALKGKHIPKGKIVFTRTLVGGERLPFLTFEFNDILVSSYDFNDTDETISLQFGQIKWTYTSYDAKGKPSTTQSGGWDIKTNTAI</sequence>
<proteinExistence type="predicted"/>
<dbReference type="Gene3D" id="2.30.110.20">
    <property type="entry name" value="Hcp1-like"/>
    <property type="match status" value="1"/>
</dbReference>
<dbReference type="RefSeq" id="WP_191204670.1">
    <property type="nucleotide sequence ID" value="NZ_JACXZA010000004.1"/>
</dbReference>
<dbReference type="PANTHER" id="PTHR36152">
    <property type="entry name" value="CYTOPLASMIC PROTEIN-RELATED"/>
    <property type="match status" value="1"/>
</dbReference>
<reference evidence="2 3" key="1">
    <citation type="submission" date="2020-09" db="EMBL/GenBank/DDBJ databases">
        <title>Paenibacillus sp. strain PR3 16S rRNA gene Genome sequencing and assembly.</title>
        <authorList>
            <person name="Kim J."/>
        </authorList>
    </citation>
    <scope>NUCLEOTIDE SEQUENCE [LARGE SCALE GENOMIC DNA]</scope>
    <source>
        <strain evidence="2 3">PR3</strain>
    </source>
</reference>
<accession>A0ABR8MWL4</accession>
<evidence type="ECO:0000313" key="2">
    <source>
        <dbReference type="EMBL" id="MBD3920366.1"/>
    </source>
</evidence>
<evidence type="ECO:0000256" key="1">
    <source>
        <dbReference type="SAM" id="SignalP"/>
    </source>
</evidence>
<feature type="signal peptide" evidence="1">
    <location>
        <begin position="1"/>
        <end position="25"/>
    </location>
</feature>
<organism evidence="2 3">
    <name type="scientific">Paenibacillus terricola</name>
    <dbReference type="NCBI Taxonomy" id="2763503"/>
    <lineage>
        <taxon>Bacteria</taxon>
        <taxon>Bacillati</taxon>
        <taxon>Bacillota</taxon>
        <taxon>Bacilli</taxon>
        <taxon>Bacillales</taxon>
        <taxon>Paenibacillaceae</taxon>
        <taxon>Paenibacillus</taxon>
    </lineage>
</organism>
<gene>
    <name evidence="2" type="ORF">H8B09_16510</name>
</gene>
<protein>
    <submittedName>
        <fullName evidence="2">Type VI secretion system tube protein Hcp</fullName>
    </submittedName>
</protein>
<dbReference type="Proteomes" id="UP000609346">
    <property type="component" value="Unassembled WGS sequence"/>
</dbReference>
<evidence type="ECO:0000313" key="3">
    <source>
        <dbReference type="Proteomes" id="UP000609346"/>
    </source>
</evidence>
<name>A0ABR8MWL4_9BACL</name>